<feature type="region of interest" description="Disordered" evidence="1">
    <location>
        <begin position="297"/>
        <end position="323"/>
    </location>
</feature>
<dbReference type="InterPro" id="IPR021036">
    <property type="entry name" value="Ribosomal_mS45"/>
</dbReference>
<feature type="compositionally biased region" description="Basic and acidic residues" evidence="1">
    <location>
        <begin position="300"/>
        <end position="323"/>
    </location>
</feature>
<accession>A0A5M8PY65</accession>
<gene>
    <name evidence="2" type="ORF">FRX48_02351</name>
</gene>
<dbReference type="OrthoDB" id="10052321at2759"/>
<reference evidence="2 3" key="1">
    <citation type="submission" date="2019-09" db="EMBL/GenBank/DDBJ databases">
        <title>The hologenome of the rock-dwelling lichen Lasallia pustulata.</title>
        <authorList>
            <person name="Greshake Tzovaras B."/>
            <person name="Segers F."/>
            <person name="Bicker A."/>
            <person name="Dal Grande F."/>
            <person name="Otte J."/>
            <person name="Hankeln T."/>
            <person name="Schmitt I."/>
            <person name="Ebersberger I."/>
        </authorList>
    </citation>
    <scope>NUCLEOTIDE SEQUENCE [LARGE SCALE GENOMIC DNA]</scope>
    <source>
        <strain evidence="2">A1-1</strain>
    </source>
</reference>
<organism evidence="2 3">
    <name type="scientific">Lasallia pustulata</name>
    <dbReference type="NCBI Taxonomy" id="136370"/>
    <lineage>
        <taxon>Eukaryota</taxon>
        <taxon>Fungi</taxon>
        <taxon>Dikarya</taxon>
        <taxon>Ascomycota</taxon>
        <taxon>Pezizomycotina</taxon>
        <taxon>Lecanoromycetes</taxon>
        <taxon>OSLEUM clade</taxon>
        <taxon>Umbilicariomycetidae</taxon>
        <taxon>Umbilicariales</taxon>
        <taxon>Umbilicariaceae</taxon>
        <taxon>Lasallia</taxon>
    </lineage>
</organism>
<evidence type="ECO:0000313" key="3">
    <source>
        <dbReference type="Proteomes" id="UP000324767"/>
    </source>
</evidence>
<dbReference type="Proteomes" id="UP000324767">
    <property type="component" value="Unassembled WGS sequence"/>
</dbReference>
<sequence length="377" mass="42912">MPPRIPKAPLQRGLQPPPSSSSPLRCPYLCNTAAKQFSSSSPNATRLRRDMFRWINGAGAVFRHSLPGSTNYLNAYDLSGNLLRASGRPEAPSEQDGDAPASLPEDEGAAHDTEESNPSNDVSIRREYREDLMPFPLNKQFRSQPVLGEELREEIWERVTVQGKSVRLVSAELGVEMSRVGAVVRLKSVEKQWMQKGKRLAIPYARAVLAMLPTTRFRPDYPTPHESINDLPVHKDTLRQVFLPVSESRHFTRVDAGKVFSPTLLPADDRIPHPELIQLERDIQSDMTAEERVAKHREKLKAEEKEKEERERARKAKEEREVKRIVPPQGRWEFRFRDVSVESVGKDGRDKRGVGARYGIPHEDRKRGQIKIPTRVE</sequence>
<dbReference type="GO" id="GO:0032543">
    <property type="term" value="P:mitochondrial translation"/>
    <property type="evidence" value="ECO:0007669"/>
    <property type="project" value="TreeGrafter"/>
</dbReference>
<dbReference type="GO" id="GO:0005763">
    <property type="term" value="C:mitochondrial small ribosomal subunit"/>
    <property type="evidence" value="ECO:0007669"/>
    <property type="project" value="TreeGrafter"/>
</dbReference>
<evidence type="ECO:0000256" key="1">
    <source>
        <dbReference type="SAM" id="MobiDB-lite"/>
    </source>
</evidence>
<feature type="region of interest" description="Disordered" evidence="1">
    <location>
        <begin position="84"/>
        <end position="123"/>
    </location>
</feature>
<feature type="region of interest" description="Disordered" evidence="1">
    <location>
        <begin position="1"/>
        <end position="23"/>
    </location>
</feature>
<dbReference type="EMBL" id="VXIT01000003">
    <property type="protein sequence ID" value="KAA6413989.1"/>
    <property type="molecule type" value="Genomic_DNA"/>
</dbReference>
<protein>
    <recommendedName>
        <fullName evidence="4">Ribosomal protein S35, mitochondrial</fullName>
    </recommendedName>
</protein>
<evidence type="ECO:0000313" key="2">
    <source>
        <dbReference type="EMBL" id="KAA6413989.1"/>
    </source>
</evidence>
<feature type="region of interest" description="Disordered" evidence="1">
    <location>
        <begin position="345"/>
        <end position="377"/>
    </location>
</feature>
<comment type="caution">
    <text evidence="2">The sequence shown here is derived from an EMBL/GenBank/DDBJ whole genome shotgun (WGS) entry which is preliminary data.</text>
</comment>
<dbReference type="PANTHER" id="PTHR28158">
    <property type="entry name" value="37S RIBOSOMAL PROTEIN S35, MITOCHONDRIAL"/>
    <property type="match status" value="1"/>
</dbReference>
<dbReference type="GO" id="GO:0003735">
    <property type="term" value="F:structural constituent of ribosome"/>
    <property type="evidence" value="ECO:0007669"/>
    <property type="project" value="TreeGrafter"/>
</dbReference>
<dbReference type="Pfam" id="PF12298">
    <property type="entry name" value="Bot1p"/>
    <property type="match status" value="1"/>
</dbReference>
<proteinExistence type="predicted"/>
<evidence type="ECO:0008006" key="4">
    <source>
        <dbReference type="Google" id="ProtNLM"/>
    </source>
</evidence>
<dbReference type="AlphaFoldDB" id="A0A5M8PY65"/>
<dbReference type="PANTHER" id="PTHR28158:SF1">
    <property type="entry name" value="SMALL RIBOSOMAL SUBUNIT PROTEIN MS45"/>
    <property type="match status" value="1"/>
</dbReference>
<name>A0A5M8PY65_9LECA</name>